<dbReference type="InterPro" id="IPR036388">
    <property type="entry name" value="WH-like_DNA-bd_sf"/>
</dbReference>
<reference evidence="1" key="1">
    <citation type="submission" date="2023-04" db="EMBL/GenBank/DDBJ databases">
        <title>Draft genome sequences of Lactobacillus delbrueckii subsp. bulgaricus ME-900 and ME-901 with improved acid tolerance.</title>
        <authorList>
            <person name="Ishida T."/>
            <person name="Yamamoto E."/>
            <person name="Koizumi A."/>
            <person name="Fujiwara S."/>
            <person name="Makino S."/>
            <person name="Kano H."/>
            <person name="Kimura K."/>
        </authorList>
    </citation>
    <scope>NUCLEOTIDE SEQUENCE</scope>
    <source>
        <strain evidence="1">ME-900</strain>
    </source>
</reference>
<dbReference type="GO" id="GO:0003700">
    <property type="term" value="F:DNA-binding transcription factor activity"/>
    <property type="evidence" value="ECO:0007669"/>
    <property type="project" value="TreeGrafter"/>
</dbReference>
<evidence type="ECO:0000313" key="2">
    <source>
        <dbReference type="Proteomes" id="UP001165243"/>
    </source>
</evidence>
<dbReference type="Pfam" id="PF02082">
    <property type="entry name" value="Rrf2"/>
    <property type="match status" value="1"/>
</dbReference>
<dbReference type="PANTHER" id="PTHR33221">
    <property type="entry name" value="WINGED HELIX-TURN-HELIX TRANSCRIPTIONAL REGULATOR, RRF2 FAMILY"/>
    <property type="match status" value="1"/>
</dbReference>
<protein>
    <submittedName>
        <fullName evidence="1">Rrf2 family transcriptional regulator</fullName>
    </submittedName>
</protein>
<dbReference type="PANTHER" id="PTHR33221:SF15">
    <property type="entry name" value="HTH-TYPE TRANSCRIPTIONAL REGULATOR YWGB-RELATED"/>
    <property type="match status" value="1"/>
</dbReference>
<dbReference type="AlphaFoldDB" id="A0AAV5PCC3"/>
<proteinExistence type="predicted"/>
<dbReference type="EMBL" id="BSWK01000015">
    <property type="protein sequence ID" value="GMB86789.1"/>
    <property type="molecule type" value="Genomic_DNA"/>
</dbReference>
<accession>A0AAV5PCC3</accession>
<dbReference type="InterPro" id="IPR036390">
    <property type="entry name" value="WH_DNA-bd_sf"/>
</dbReference>
<comment type="caution">
    <text evidence="1">The sequence shown here is derived from an EMBL/GenBank/DDBJ whole genome shotgun (WGS) entry which is preliminary data.</text>
</comment>
<gene>
    <name evidence="1" type="ORF">ME0900_11620</name>
</gene>
<name>A0AAV5PCC3_LACDE</name>
<sequence length="149" mass="16573">MKINKSVEQAIYVLLILALQKDGEPLKSRVLSTHLKVSDSYLKKILMKLKKGGLIAASASKNGGYQLAWPIGAISIKDVFTALQLTDDQLELSHLAQYIFPDPNHVAQSEQEISQAFHQAFAAFYDQLGQFKLDRLLKDDAVGTVDWAE</sequence>
<organism evidence="1 2">
    <name type="scientific">Lactobacillus delbrueckii subsp. bulgaricus</name>
    <dbReference type="NCBI Taxonomy" id="1585"/>
    <lineage>
        <taxon>Bacteria</taxon>
        <taxon>Bacillati</taxon>
        <taxon>Bacillota</taxon>
        <taxon>Bacilli</taxon>
        <taxon>Lactobacillales</taxon>
        <taxon>Lactobacillaceae</taxon>
        <taxon>Lactobacillus</taxon>
    </lineage>
</organism>
<dbReference type="GO" id="GO:0005829">
    <property type="term" value="C:cytosol"/>
    <property type="evidence" value="ECO:0007669"/>
    <property type="project" value="TreeGrafter"/>
</dbReference>
<dbReference type="PROSITE" id="PS51197">
    <property type="entry name" value="HTH_RRF2_2"/>
    <property type="match status" value="1"/>
</dbReference>
<dbReference type="RefSeq" id="WP_014564936.1">
    <property type="nucleotide sequence ID" value="NZ_BSWJ01000011.1"/>
</dbReference>
<evidence type="ECO:0000313" key="1">
    <source>
        <dbReference type="EMBL" id="GMB86789.1"/>
    </source>
</evidence>
<dbReference type="Gene3D" id="1.10.10.10">
    <property type="entry name" value="Winged helix-like DNA-binding domain superfamily/Winged helix DNA-binding domain"/>
    <property type="match status" value="1"/>
</dbReference>
<dbReference type="SUPFAM" id="SSF46785">
    <property type="entry name" value="Winged helix' DNA-binding domain"/>
    <property type="match status" value="1"/>
</dbReference>
<dbReference type="InterPro" id="IPR000944">
    <property type="entry name" value="Tscrpt_reg_Rrf2"/>
</dbReference>
<dbReference type="Proteomes" id="UP001165243">
    <property type="component" value="Unassembled WGS sequence"/>
</dbReference>